<dbReference type="PROSITE" id="PS50235">
    <property type="entry name" value="USP_3"/>
    <property type="match status" value="1"/>
</dbReference>
<dbReference type="Proteomes" id="UP000695022">
    <property type="component" value="Unplaced"/>
</dbReference>
<evidence type="ECO:0000256" key="3">
    <source>
        <dbReference type="SAM" id="MobiDB-lite"/>
    </source>
</evidence>
<dbReference type="PROSITE" id="PS00972">
    <property type="entry name" value="USP_1"/>
    <property type="match status" value="1"/>
</dbReference>
<dbReference type="InterPro" id="IPR001394">
    <property type="entry name" value="Peptidase_C19_UCH"/>
</dbReference>
<dbReference type="InterPro" id="IPR038765">
    <property type="entry name" value="Papain-like_cys_pep_sf"/>
</dbReference>
<feature type="region of interest" description="Disordered" evidence="3">
    <location>
        <begin position="294"/>
        <end position="361"/>
    </location>
</feature>
<dbReference type="Gene3D" id="3.90.70.10">
    <property type="entry name" value="Cysteine proteinases"/>
    <property type="match status" value="1"/>
</dbReference>
<dbReference type="RefSeq" id="XP_014671688.1">
    <property type="nucleotide sequence ID" value="XM_014816202.1"/>
</dbReference>
<dbReference type="GeneID" id="106812352"/>
<evidence type="ECO:0000313" key="5">
    <source>
        <dbReference type="Proteomes" id="UP000695022"/>
    </source>
</evidence>
<comment type="catalytic activity">
    <reaction evidence="2">
        <text>Thiol-dependent hydrolysis of ester, thioester, amide, peptide and isopeptide bonds formed by the C-terminal Gly of ubiquitin (a 76-residue protein attached to proteins as an intracellular targeting signal).</text>
        <dbReference type="EC" id="3.4.19.12"/>
    </reaction>
</comment>
<dbReference type="PANTHER" id="PTHR24006:SF905">
    <property type="entry name" value="UBIQUITIN CARBOXYL-TERMINAL HYDROLASE 1"/>
    <property type="match status" value="1"/>
</dbReference>
<evidence type="ECO:0000256" key="1">
    <source>
        <dbReference type="ARBA" id="ARBA00009085"/>
    </source>
</evidence>
<evidence type="ECO:0000256" key="2">
    <source>
        <dbReference type="RuleBase" id="RU366025"/>
    </source>
</evidence>
<evidence type="ECO:0000313" key="6">
    <source>
        <dbReference type="RefSeq" id="XP_014671688.1"/>
    </source>
</evidence>
<feature type="domain" description="USP" evidence="4">
    <location>
        <begin position="36"/>
        <end position="659"/>
    </location>
</feature>
<dbReference type="InterPro" id="IPR050164">
    <property type="entry name" value="Peptidase_C19"/>
</dbReference>
<comment type="similarity">
    <text evidence="1 2">Belongs to the peptidase C19 family.</text>
</comment>
<keyword evidence="2" id="KW-0645">Protease</keyword>
<gene>
    <name evidence="6" type="primary">LOC106812352</name>
</gene>
<keyword evidence="2" id="KW-0833">Ubl conjugation pathway</keyword>
<dbReference type="PANTHER" id="PTHR24006">
    <property type="entry name" value="UBIQUITIN CARBOXYL-TERMINAL HYDROLASE"/>
    <property type="match status" value="1"/>
</dbReference>
<sequence>MLQTDNSMVTVTESLPAFGPSIEGRTVPSPTLVRVAGLGNVGNSCFLNSVLQVLRYTPSLSHNLHKLLNAMRESELHEAEVTDHDGCGDGPSLSSRTAVWMLVERILDLFAEMDSVEKNNSLSFVVYPRRLLETLRELNPLYEGNLQHDVQELLHCLLGYLQDTCEQVLGTQQQNHCLPDGSTGTENGHDDKKSGDCGNDVDDTTSIETLEEQENITRLENCSLSAAPRPAVAGAPVKRYGMSRSAIKLDAPPSDTVAPPAMNGSADTGVDAETKPLDVPSTKFCSVRLEKMASGGGGAAARHGKPGRPGPTLKRRRAMPVSSRRKSMRLISDFYSPPGDSGYAPQSDGSVGGGGGGAPEKEGVRLERLRMLGEAIHGTFHGQMLFRTRCSECETYTERHEAFQEIGIQVQQGSDHSQLQEEDDDIIGPDDENWIASCIHEVETLRDDCKYFCNVCQCYCEAQRFLRYARLPRMLSLQLKRFALNTGLLGGISKLNNYVTTPLRLPCPAYACQSSPGHHAIREYETACAHQYELYAVIMHQGISLLSGHYVAYVRAPPGGGDPGFGDESELCAPRPGSPLVADAFAPSAERACGDGGATCNGSTNGFERGAAADRSGDPMWYECDDDSVSELSQAQFLRILSGEGAGSMTPYLLFYVCTERQT</sequence>
<evidence type="ECO:0000259" key="4">
    <source>
        <dbReference type="PROSITE" id="PS50235"/>
    </source>
</evidence>
<dbReference type="InterPro" id="IPR018200">
    <property type="entry name" value="USP_CS"/>
</dbReference>
<dbReference type="PROSITE" id="PS00973">
    <property type="entry name" value="USP_2"/>
    <property type="match status" value="1"/>
</dbReference>
<keyword evidence="2" id="KW-0378">Hydrolase</keyword>
<dbReference type="SUPFAM" id="SSF54001">
    <property type="entry name" value="Cysteine proteinases"/>
    <property type="match status" value="1"/>
</dbReference>
<protein>
    <recommendedName>
        <fullName evidence="2">Ubiquitin carboxyl-terminal hydrolase</fullName>
        <ecNumber evidence="2">3.4.19.12</ecNumber>
    </recommendedName>
</protein>
<keyword evidence="2" id="KW-0788">Thiol protease</keyword>
<organism evidence="5 6">
    <name type="scientific">Priapulus caudatus</name>
    <name type="common">Priapulid worm</name>
    <dbReference type="NCBI Taxonomy" id="37621"/>
    <lineage>
        <taxon>Eukaryota</taxon>
        <taxon>Metazoa</taxon>
        <taxon>Ecdysozoa</taxon>
        <taxon>Scalidophora</taxon>
        <taxon>Priapulida</taxon>
        <taxon>Priapulimorpha</taxon>
        <taxon>Priapulimorphida</taxon>
        <taxon>Priapulidae</taxon>
        <taxon>Priapulus</taxon>
    </lineage>
</organism>
<proteinExistence type="inferred from homology"/>
<keyword evidence="5" id="KW-1185">Reference proteome</keyword>
<reference evidence="6" key="1">
    <citation type="submission" date="2025-08" db="UniProtKB">
        <authorList>
            <consortium name="RefSeq"/>
        </authorList>
    </citation>
    <scope>IDENTIFICATION</scope>
</reference>
<dbReference type="InterPro" id="IPR028889">
    <property type="entry name" value="USP"/>
</dbReference>
<feature type="compositionally biased region" description="Polar residues" evidence="3">
    <location>
        <begin position="175"/>
        <end position="186"/>
    </location>
</feature>
<dbReference type="EC" id="3.4.19.12" evidence="2"/>
<feature type="region of interest" description="Disordered" evidence="3">
    <location>
        <begin position="175"/>
        <end position="203"/>
    </location>
</feature>
<dbReference type="Pfam" id="PF00443">
    <property type="entry name" value="UCH"/>
    <property type="match status" value="2"/>
</dbReference>
<accession>A0ABM1EHL7</accession>
<feature type="compositionally biased region" description="Basic residues" evidence="3">
    <location>
        <begin position="313"/>
        <end position="328"/>
    </location>
</feature>
<name>A0ABM1EHL7_PRICU</name>